<reference evidence="1" key="1">
    <citation type="submission" date="2023-03" db="EMBL/GenBank/DDBJ databases">
        <title>Andean soil-derived lignocellulolytic bacterial consortium as a source of novel taxa and putative plastic-active enzymes.</title>
        <authorList>
            <person name="Diaz-Garcia L."/>
            <person name="Chuvochina M."/>
            <person name="Feuerriegel G."/>
            <person name="Bunk B."/>
            <person name="Sproer C."/>
            <person name="Streit W.R."/>
            <person name="Rodriguez L.M."/>
            <person name="Overmann J."/>
            <person name="Jimenez D.J."/>
        </authorList>
    </citation>
    <scope>NUCLEOTIDE SEQUENCE</scope>
    <source>
        <strain evidence="1">MAG 3858</strain>
    </source>
</reference>
<accession>A0AAJ5W6X1</accession>
<organism evidence="1 2">
    <name type="scientific">Candidatus Pedobacter colombiensis</name>
    <dbReference type="NCBI Taxonomy" id="3121371"/>
    <lineage>
        <taxon>Bacteria</taxon>
        <taxon>Pseudomonadati</taxon>
        <taxon>Bacteroidota</taxon>
        <taxon>Sphingobacteriia</taxon>
        <taxon>Sphingobacteriales</taxon>
        <taxon>Sphingobacteriaceae</taxon>
        <taxon>Pedobacter</taxon>
    </lineage>
</organism>
<sequence length="389" mass="45035">MGITTIILLSLFVFRLIFKLTGNSNRYDSTPLHYERPATEEKEIIPGNPFYTNAPEHWGTITDEFLSSNRAFSLSYDHKKDDAVIKRRSWMVNSLTLMGKINKQLEKKNNQKVHTSYSDALLDYSEAYATSCCIEKLFKKGTISIAGIAVDNYKRYAVILFDTPTPMKYIDELRIYFLEDGYEGLIYFAVDDPNQVTKSVTLKFENFNKNCFSVDHAKQGHNNWEYDSYAMWWASEKESNFSSAIIKDDIRLSLDLLNFHNSYALGILSFAFGLKNNNNRTSLPDYDEVVIMGPEGVQIIITLSRQYGINFHFPVLPKFESYRNKFMKVYVNFCYDIRVQILEHDLPNDDFDTTSTLAWYQHLLDASTSSDKDIQVIGRLTKTEKFLLN</sequence>
<proteinExistence type="predicted"/>
<dbReference type="EMBL" id="CP119313">
    <property type="protein sequence ID" value="WEK18680.1"/>
    <property type="molecule type" value="Genomic_DNA"/>
</dbReference>
<name>A0AAJ5W6X1_9SPHI</name>
<dbReference type="AlphaFoldDB" id="A0AAJ5W6X1"/>
<dbReference type="Proteomes" id="UP001214530">
    <property type="component" value="Chromosome"/>
</dbReference>
<evidence type="ECO:0000313" key="1">
    <source>
        <dbReference type="EMBL" id="WEK18680.1"/>
    </source>
</evidence>
<evidence type="ECO:0000313" key="2">
    <source>
        <dbReference type="Proteomes" id="UP001214530"/>
    </source>
</evidence>
<protein>
    <submittedName>
        <fullName evidence="1">Uncharacterized protein</fullName>
    </submittedName>
</protein>
<gene>
    <name evidence="1" type="ORF">P0Y49_17985</name>
</gene>